<dbReference type="RefSeq" id="WP_395578042.1">
    <property type="nucleotide sequence ID" value="NZ_JAVCQK010000812.1"/>
</dbReference>
<evidence type="ECO:0000313" key="2">
    <source>
        <dbReference type="Proteomes" id="UP001610657"/>
    </source>
</evidence>
<name>A0ABW7NWW7_9PSED</name>
<reference evidence="1 2" key="1">
    <citation type="submission" date="2023-08" db="EMBL/GenBank/DDBJ databases">
        <title>Genomic and mutational analysis of Pseudomonas syringae pv. tagetis EB037 pathogenicity on sunflower.</title>
        <authorList>
            <person name="Maul J.E."/>
        </authorList>
    </citation>
    <scope>NUCLEOTIDE SEQUENCE [LARGE SCALE GENOMIC DNA]</scope>
    <source>
        <strain evidence="1 2">EB037_T1</strain>
    </source>
</reference>
<keyword evidence="2" id="KW-1185">Reference proteome</keyword>
<dbReference type="Proteomes" id="UP001610657">
    <property type="component" value="Unassembled WGS sequence"/>
</dbReference>
<evidence type="ECO:0000313" key="1">
    <source>
        <dbReference type="EMBL" id="MFH7519382.1"/>
    </source>
</evidence>
<sequence length="76" mass="8795">QGQARAEKQHPAFLLIPDKIKAPFSCAQCAPAQQYSPIWISNALQVAQYARTLSKNRPRLQIKRFFSENWLVFCKF</sequence>
<dbReference type="EMBL" id="JAVCQK010000812">
    <property type="protein sequence ID" value="MFH7519382.1"/>
    <property type="molecule type" value="Genomic_DNA"/>
</dbReference>
<feature type="non-terminal residue" evidence="1">
    <location>
        <position position="76"/>
    </location>
</feature>
<protein>
    <submittedName>
        <fullName evidence="1">Uncharacterized protein</fullName>
    </submittedName>
</protein>
<organism evidence="1 2">
    <name type="scientific">Pseudomonas syringae pv. tagetis</name>
    <dbReference type="NCBI Taxonomy" id="129140"/>
    <lineage>
        <taxon>Bacteria</taxon>
        <taxon>Pseudomonadati</taxon>
        <taxon>Pseudomonadota</taxon>
        <taxon>Gammaproteobacteria</taxon>
        <taxon>Pseudomonadales</taxon>
        <taxon>Pseudomonadaceae</taxon>
        <taxon>Pseudomonas</taxon>
    </lineage>
</organism>
<gene>
    <name evidence="1" type="ORF">RA271_30395</name>
</gene>
<accession>A0ABW7NWW7</accession>
<comment type="caution">
    <text evidence="1">The sequence shown here is derived from an EMBL/GenBank/DDBJ whole genome shotgun (WGS) entry which is preliminary data.</text>
</comment>
<proteinExistence type="predicted"/>
<feature type="non-terminal residue" evidence="1">
    <location>
        <position position="1"/>
    </location>
</feature>